<dbReference type="HOGENOM" id="CLU_2253774_0_0_1"/>
<protein>
    <submittedName>
        <fullName evidence="2">Uncharacterized protein</fullName>
    </submittedName>
</protein>
<name>W1PE82_AMBTC</name>
<evidence type="ECO:0000256" key="1">
    <source>
        <dbReference type="SAM" id="MobiDB-lite"/>
    </source>
</evidence>
<gene>
    <name evidence="2" type="ORF">AMTR_s00145p00034190</name>
</gene>
<dbReference type="Gramene" id="ERN05936">
    <property type="protein sequence ID" value="ERN05936"/>
    <property type="gene ID" value="AMTR_s00145p00034190"/>
</dbReference>
<evidence type="ECO:0000313" key="3">
    <source>
        <dbReference type="Proteomes" id="UP000017836"/>
    </source>
</evidence>
<reference evidence="3" key="1">
    <citation type="journal article" date="2013" name="Science">
        <title>The Amborella genome and the evolution of flowering plants.</title>
        <authorList>
            <consortium name="Amborella Genome Project"/>
        </authorList>
    </citation>
    <scope>NUCLEOTIDE SEQUENCE [LARGE SCALE GENOMIC DNA]</scope>
</reference>
<keyword evidence="3" id="KW-1185">Reference proteome</keyword>
<dbReference type="Proteomes" id="UP000017836">
    <property type="component" value="Unassembled WGS sequence"/>
</dbReference>
<dbReference type="EMBL" id="KI393970">
    <property type="protein sequence ID" value="ERN05936.1"/>
    <property type="molecule type" value="Genomic_DNA"/>
</dbReference>
<evidence type="ECO:0000313" key="2">
    <source>
        <dbReference type="EMBL" id="ERN05936.1"/>
    </source>
</evidence>
<accession>W1PE82</accession>
<dbReference type="AlphaFoldDB" id="W1PE82"/>
<proteinExistence type="predicted"/>
<organism evidence="2 3">
    <name type="scientific">Amborella trichopoda</name>
    <dbReference type="NCBI Taxonomy" id="13333"/>
    <lineage>
        <taxon>Eukaryota</taxon>
        <taxon>Viridiplantae</taxon>
        <taxon>Streptophyta</taxon>
        <taxon>Embryophyta</taxon>
        <taxon>Tracheophyta</taxon>
        <taxon>Spermatophyta</taxon>
        <taxon>Magnoliopsida</taxon>
        <taxon>Amborellales</taxon>
        <taxon>Amborellaceae</taxon>
        <taxon>Amborella</taxon>
    </lineage>
</organism>
<feature type="region of interest" description="Disordered" evidence="1">
    <location>
        <begin position="1"/>
        <end position="22"/>
    </location>
</feature>
<sequence>MPERNSVFHYHTKSDGSGFSATRSMQNQEASRIIAVQDSPIFPKYQNLKKHRRLALNGCNAGSKKQVEQHFVKTLKNSRSFSFLTQINALLRQYFPLLVKIMCI</sequence>